<dbReference type="AlphaFoldDB" id="A0A418YV59"/>
<evidence type="ECO:0000256" key="2">
    <source>
        <dbReference type="ARBA" id="ARBA00022801"/>
    </source>
</evidence>
<dbReference type="Gene3D" id="3.30.70.360">
    <property type="match status" value="1"/>
</dbReference>
<keyword evidence="1" id="KW-0479">Metal-binding</keyword>
<dbReference type="SUPFAM" id="SSF55031">
    <property type="entry name" value="Bacterial exopeptidase dimerisation domain"/>
    <property type="match status" value="1"/>
</dbReference>
<gene>
    <name evidence="3" type="ORF">D0Z70_07535</name>
</gene>
<dbReference type="GO" id="GO:0016787">
    <property type="term" value="F:hydrolase activity"/>
    <property type="evidence" value="ECO:0007669"/>
    <property type="project" value="UniProtKB-KW"/>
</dbReference>
<dbReference type="EMBL" id="QVRA01000005">
    <property type="protein sequence ID" value="RJG56019.1"/>
    <property type="molecule type" value="Genomic_DNA"/>
</dbReference>
<evidence type="ECO:0000256" key="1">
    <source>
        <dbReference type="ARBA" id="ARBA00022723"/>
    </source>
</evidence>
<dbReference type="InterPro" id="IPR036264">
    <property type="entry name" value="Bact_exopeptidase_dim_dom"/>
</dbReference>
<proteinExistence type="predicted"/>
<dbReference type="PANTHER" id="PTHR43808">
    <property type="entry name" value="ACETYLORNITHINE DEACETYLASE"/>
    <property type="match status" value="1"/>
</dbReference>
<keyword evidence="4" id="KW-1185">Reference proteome</keyword>
<dbReference type="Proteomes" id="UP000283469">
    <property type="component" value="Unassembled WGS sequence"/>
</dbReference>
<keyword evidence="2" id="KW-0378">Hydrolase</keyword>
<evidence type="ECO:0000313" key="4">
    <source>
        <dbReference type="Proteomes" id="UP000283469"/>
    </source>
</evidence>
<dbReference type="OrthoDB" id="7596542at2"/>
<dbReference type="SUPFAM" id="SSF53187">
    <property type="entry name" value="Zn-dependent exopeptidases"/>
    <property type="match status" value="1"/>
</dbReference>
<sequence length="444" mass="47381">MGRRARSGPPSLSLPPSLRRSFEQACSHISRDRLADILAMLVDTPSPTGGEAPLARRIAAHLGGLGIEACEQRLQAEQSNAVGWLGGSGGGASLLLYSPIDTVTSNDAEEDLPWAGNALRADMRANAWRENDTLFGLGAQNPKGHAACIVMAAEALVRAKAPLAGQLRLGFGAGGMPTDSRSSKVKDTGHGVGCAHMLAAGPRPDYAIIAKTGWAVSWEEVGLAWYEVRVRGTHTYVGSRHLLPYANAIDHMGRVVRALEQWFPLWTERNRSGLVAPQGVVSFIEGGASRTAAFTPAECRIRFDLRLNPRTIPAEADEAIGLFLDELSASDSVDLSWRRLLAIPGTSTPEDNWIIRSTIAGWEELEGGVHTAIPGLSGATDANILRAHGVPTARVGLPKAPLDDLDFQLGMNAAYLPHMERLTRLLVHSALATCNRPSDGGRDG</sequence>
<evidence type="ECO:0000313" key="3">
    <source>
        <dbReference type="EMBL" id="RJG56019.1"/>
    </source>
</evidence>
<protein>
    <submittedName>
        <fullName evidence="3">Deacylase</fullName>
    </submittedName>
</protein>
<organism evidence="3 4">
    <name type="scientific">Sphingobium terrigena</name>
    <dbReference type="NCBI Taxonomy" id="2304063"/>
    <lineage>
        <taxon>Bacteria</taxon>
        <taxon>Pseudomonadati</taxon>
        <taxon>Pseudomonadota</taxon>
        <taxon>Alphaproteobacteria</taxon>
        <taxon>Sphingomonadales</taxon>
        <taxon>Sphingomonadaceae</taxon>
        <taxon>Sphingobium</taxon>
    </lineage>
</organism>
<dbReference type="InterPro" id="IPR050072">
    <property type="entry name" value="Peptidase_M20A"/>
</dbReference>
<comment type="caution">
    <text evidence="3">The sequence shown here is derived from an EMBL/GenBank/DDBJ whole genome shotgun (WGS) entry which is preliminary data.</text>
</comment>
<dbReference type="Gene3D" id="3.40.630.10">
    <property type="entry name" value="Zn peptidases"/>
    <property type="match status" value="1"/>
</dbReference>
<name>A0A418YV59_9SPHN</name>
<accession>A0A418YV59</accession>
<reference evidence="3 4" key="1">
    <citation type="submission" date="2018-08" db="EMBL/GenBank/DDBJ databases">
        <title>Sphingobium sp. EO9.</title>
        <authorList>
            <person name="Park Y."/>
            <person name="Kim K.H."/>
            <person name="Jeon C.O."/>
        </authorList>
    </citation>
    <scope>NUCLEOTIDE SEQUENCE [LARGE SCALE GENOMIC DNA]</scope>
    <source>
        <strain evidence="3 4">EO9</strain>
    </source>
</reference>